<keyword evidence="5 9" id="KW-0812">Transmembrane</keyword>
<accession>A0A4P2VLC9</accession>
<feature type="transmembrane region" description="Helical" evidence="9">
    <location>
        <begin position="198"/>
        <end position="217"/>
    </location>
</feature>
<dbReference type="GO" id="GO:0015820">
    <property type="term" value="P:L-leucine transport"/>
    <property type="evidence" value="ECO:0007669"/>
    <property type="project" value="TreeGrafter"/>
</dbReference>
<dbReference type="Pfam" id="PF05525">
    <property type="entry name" value="Branch_AA_trans"/>
    <property type="match status" value="1"/>
</dbReference>
<dbReference type="OrthoDB" id="9783920at2"/>
<feature type="transmembrane region" description="Helical" evidence="9">
    <location>
        <begin position="122"/>
        <end position="141"/>
    </location>
</feature>
<keyword evidence="4" id="KW-1003">Cell membrane</keyword>
<evidence type="ECO:0000313" key="10">
    <source>
        <dbReference type="EMBL" id="BBH53651.1"/>
    </source>
</evidence>
<evidence type="ECO:0000256" key="5">
    <source>
        <dbReference type="ARBA" id="ARBA00022692"/>
    </source>
</evidence>
<keyword evidence="11" id="KW-1185">Reference proteome</keyword>
<feature type="transmembrane region" description="Helical" evidence="9">
    <location>
        <begin position="282"/>
        <end position="308"/>
    </location>
</feature>
<dbReference type="KEGG" id="sbf:JCM31447_20980"/>
<dbReference type="InterPro" id="IPR004685">
    <property type="entry name" value="Brnchd-chn_aa_trnsp_Livcs"/>
</dbReference>
<feature type="transmembrane region" description="Helical" evidence="9">
    <location>
        <begin position="153"/>
        <end position="171"/>
    </location>
</feature>
<dbReference type="GO" id="GO:0015818">
    <property type="term" value="P:isoleucine transport"/>
    <property type="evidence" value="ECO:0007669"/>
    <property type="project" value="TreeGrafter"/>
</dbReference>
<proteinExistence type="inferred from homology"/>
<evidence type="ECO:0000256" key="2">
    <source>
        <dbReference type="ARBA" id="ARBA00008540"/>
    </source>
</evidence>
<keyword evidence="8 9" id="KW-0472">Membrane</keyword>
<evidence type="ECO:0000256" key="4">
    <source>
        <dbReference type="ARBA" id="ARBA00022475"/>
    </source>
</evidence>
<dbReference type="EMBL" id="AP019368">
    <property type="protein sequence ID" value="BBH53651.1"/>
    <property type="molecule type" value="Genomic_DNA"/>
</dbReference>
<gene>
    <name evidence="10" type="ORF">JCM31447_20980</name>
</gene>
<evidence type="ECO:0000256" key="3">
    <source>
        <dbReference type="ARBA" id="ARBA00022448"/>
    </source>
</evidence>
<comment type="subcellular location">
    <subcellularLocation>
        <location evidence="1">Cell membrane</location>
        <topology evidence="1">Multi-pass membrane protein</topology>
    </subcellularLocation>
</comment>
<sequence length="384" mass="41868">MSAQVRSVAKIKIFIAGFAAFAMFFGSGNLVFPLLLGSKSPTNWFYSSLGLAITGVFVPFLGLVAMTCLKGSQDAFFRWLGRIAGWIIPFLILLLIGPFGVIPRCIAVGYGAWQSFSEQTPLWLFTLGCVGIIWIATYSNCKIVDVIGKYFTPFKLGALALVIGGSFYFAITSQQGIVSSSAAVSPATSFKESFFEGYHTMDLMAALFFGVSLVHYFKAKENDVIPFKPTLIAMAIGMFLLFIVYMALVYLGAAYSAQITHLPATQMLPEIASIALGETSDYLISFTLVVSCLTTAVALTAVSVDFICEKVAFLRQKRQLTLALSLIITFIIALTGFTGIMSLMAPILTWLYPFVIGLTILNIAVHFYKRRKSSKLDQNGKKAA</sequence>
<dbReference type="Proteomes" id="UP000291236">
    <property type="component" value="Chromosome"/>
</dbReference>
<feature type="transmembrane region" description="Helical" evidence="9">
    <location>
        <begin position="229"/>
        <end position="253"/>
    </location>
</feature>
<dbReference type="RefSeq" id="WP_130609937.1">
    <property type="nucleotide sequence ID" value="NZ_AP019368.1"/>
</dbReference>
<dbReference type="GO" id="GO:0005304">
    <property type="term" value="F:L-valine transmembrane transporter activity"/>
    <property type="evidence" value="ECO:0007669"/>
    <property type="project" value="TreeGrafter"/>
</dbReference>
<feature type="transmembrane region" description="Helical" evidence="9">
    <location>
        <begin position="350"/>
        <end position="368"/>
    </location>
</feature>
<evidence type="ECO:0000256" key="1">
    <source>
        <dbReference type="ARBA" id="ARBA00004651"/>
    </source>
</evidence>
<protein>
    <submittedName>
        <fullName evidence="10">Uncharacterized protein</fullName>
    </submittedName>
</protein>
<feature type="transmembrane region" description="Helical" evidence="9">
    <location>
        <begin position="12"/>
        <end position="32"/>
    </location>
</feature>
<dbReference type="PANTHER" id="PTHR30588:SF0">
    <property type="entry name" value="BRANCHED-CHAIN AMINO ACID PERMEASE BRNQ"/>
    <property type="match status" value="1"/>
</dbReference>
<dbReference type="AlphaFoldDB" id="A0A4P2VLC9"/>
<feature type="transmembrane region" description="Helical" evidence="9">
    <location>
        <begin position="320"/>
        <end position="344"/>
    </location>
</feature>
<comment type="similarity">
    <text evidence="2">Belongs to the branched chain amino acid transporter family.</text>
</comment>
<feature type="transmembrane region" description="Helical" evidence="9">
    <location>
        <begin position="44"/>
        <end position="67"/>
    </location>
</feature>
<evidence type="ECO:0000256" key="9">
    <source>
        <dbReference type="SAM" id="Phobius"/>
    </source>
</evidence>
<reference evidence="10 11" key="1">
    <citation type="submission" date="2018-12" db="EMBL/GenBank/DDBJ databases">
        <title>Rubrispira sanarue gen. nov., sp., nov., a member of the order Silvanigrellales, isolated from a brackish lake in Hamamatsu Japan.</title>
        <authorList>
            <person name="Maejima Y."/>
            <person name="Iino T."/>
            <person name="Muraguchi Y."/>
            <person name="Fukuda K."/>
            <person name="Nojiri H."/>
            <person name="Ohkuma M."/>
            <person name="Moriuchi R."/>
            <person name="Dohra H."/>
            <person name="Kimbara K."/>
            <person name="Shintani M."/>
        </authorList>
    </citation>
    <scope>NUCLEOTIDE SEQUENCE [LARGE SCALE GENOMIC DNA]</scope>
    <source>
        <strain evidence="10 11">RF1110005</strain>
    </source>
</reference>
<organism evidence="10 11">
    <name type="scientific">Fluviispira sanaruensis</name>
    <dbReference type="NCBI Taxonomy" id="2493639"/>
    <lineage>
        <taxon>Bacteria</taxon>
        <taxon>Pseudomonadati</taxon>
        <taxon>Bdellovibrionota</taxon>
        <taxon>Oligoflexia</taxon>
        <taxon>Silvanigrellales</taxon>
        <taxon>Silvanigrellaceae</taxon>
        <taxon>Fluviispira</taxon>
    </lineage>
</organism>
<keyword evidence="7 9" id="KW-1133">Transmembrane helix</keyword>
<evidence type="ECO:0000256" key="6">
    <source>
        <dbReference type="ARBA" id="ARBA00022970"/>
    </source>
</evidence>
<keyword evidence="3" id="KW-0813">Transport</keyword>
<name>A0A4P2VLC9_FLUSA</name>
<dbReference type="GO" id="GO:0015190">
    <property type="term" value="F:L-leucine transmembrane transporter activity"/>
    <property type="evidence" value="ECO:0007669"/>
    <property type="project" value="TreeGrafter"/>
</dbReference>
<evidence type="ECO:0000256" key="7">
    <source>
        <dbReference type="ARBA" id="ARBA00022989"/>
    </source>
</evidence>
<dbReference type="GO" id="GO:0005886">
    <property type="term" value="C:plasma membrane"/>
    <property type="evidence" value="ECO:0007669"/>
    <property type="project" value="UniProtKB-SubCell"/>
</dbReference>
<evidence type="ECO:0000313" key="11">
    <source>
        <dbReference type="Proteomes" id="UP000291236"/>
    </source>
</evidence>
<dbReference type="PANTHER" id="PTHR30588">
    <property type="entry name" value="BRANCHED-CHAIN AMINO ACID TRANSPORT SYSTEM 2 CARRIER PROTEIN"/>
    <property type="match status" value="1"/>
</dbReference>
<evidence type="ECO:0000256" key="8">
    <source>
        <dbReference type="ARBA" id="ARBA00023136"/>
    </source>
</evidence>
<keyword evidence="6" id="KW-0029">Amino-acid transport</keyword>
<dbReference type="GO" id="GO:0015188">
    <property type="term" value="F:L-isoleucine transmembrane transporter activity"/>
    <property type="evidence" value="ECO:0007669"/>
    <property type="project" value="TreeGrafter"/>
</dbReference>
<feature type="transmembrane region" description="Helical" evidence="9">
    <location>
        <begin position="79"/>
        <end position="102"/>
    </location>
</feature>